<dbReference type="Proteomes" id="UP000215914">
    <property type="component" value="Unassembled WGS sequence"/>
</dbReference>
<keyword evidence="3" id="KW-1185">Reference proteome</keyword>
<comment type="caution">
    <text evidence="2">The sequence shown here is derived from an EMBL/GenBank/DDBJ whole genome shotgun (WGS) entry which is preliminary data.</text>
</comment>
<dbReference type="Gramene" id="mRNA:HanXRQr2_Chr07g0289351">
    <property type="protein sequence ID" value="CDS:HanXRQr2_Chr07g0289351.1"/>
    <property type="gene ID" value="HanXRQr2_Chr07g0289351"/>
</dbReference>
<evidence type="ECO:0000256" key="1">
    <source>
        <dbReference type="SAM" id="SignalP"/>
    </source>
</evidence>
<dbReference type="PANTHER" id="PTHR47150:SF7">
    <property type="entry name" value="NUCLEASE"/>
    <property type="match status" value="1"/>
</dbReference>
<proteinExistence type="predicted"/>
<keyword evidence="1" id="KW-0732">Signal</keyword>
<evidence type="ECO:0000313" key="2">
    <source>
        <dbReference type="EMBL" id="KAF5798144.1"/>
    </source>
</evidence>
<dbReference type="EMBL" id="MNCJ02000322">
    <property type="protein sequence ID" value="KAF5798144.1"/>
    <property type="molecule type" value="Genomic_DNA"/>
</dbReference>
<sequence>MGLVLILWIYTYASVKALQWRVSRNYETIVSIFSVEYLRSPNSNDITRLLVVADQRRFPGMLRSIDGMHWK</sequence>
<reference evidence="2" key="2">
    <citation type="submission" date="2020-06" db="EMBL/GenBank/DDBJ databases">
        <title>Helianthus annuus Genome sequencing and assembly Release 2.</title>
        <authorList>
            <person name="Gouzy J."/>
            <person name="Langlade N."/>
            <person name="Munos S."/>
        </authorList>
    </citation>
    <scope>NUCLEOTIDE SEQUENCE</scope>
    <source>
        <tissue evidence="2">Leaves</tissue>
    </source>
</reference>
<reference evidence="2" key="1">
    <citation type="journal article" date="2017" name="Nature">
        <title>The sunflower genome provides insights into oil metabolism, flowering and Asterid evolution.</title>
        <authorList>
            <person name="Badouin H."/>
            <person name="Gouzy J."/>
            <person name="Grassa C.J."/>
            <person name="Murat F."/>
            <person name="Staton S.E."/>
            <person name="Cottret L."/>
            <person name="Lelandais-Briere C."/>
            <person name="Owens G.L."/>
            <person name="Carrere S."/>
            <person name="Mayjonade B."/>
            <person name="Legrand L."/>
            <person name="Gill N."/>
            <person name="Kane N.C."/>
            <person name="Bowers J.E."/>
            <person name="Hubner S."/>
            <person name="Bellec A."/>
            <person name="Berard A."/>
            <person name="Berges H."/>
            <person name="Blanchet N."/>
            <person name="Boniface M.C."/>
            <person name="Brunel D."/>
            <person name="Catrice O."/>
            <person name="Chaidir N."/>
            <person name="Claudel C."/>
            <person name="Donnadieu C."/>
            <person name="Faraut T."/>
            <person name="Fievet G."/>
            <person name="Helmstetter N."/>
            <person name="King M."/>
            <person name="Knapp S.J."/>
            <person name="Lai Z."/>
            <person name="Le Paslier M.C."/>
            <person name="Lippi Y."/>
            <person name="Lorenzon L."/>
            <person name="Mandel J.R."/>
            <person name="Marage G."/>
            <person name="Marchand G."/>
            <person name="Marquand E."/>
            <person name="Bret-Mestries E."/>
            <person name="Morien E."/>
            <person name="Nambeesan S."/>
            <person name="Nguyen T."/>
            <person name="Pegot-Espagnet P."/>
            <person name="Pouilly N."/>
            <person name="Raftis F."/>
            <person name="Sallet E."/>
            <person name="Schiex T."/>
            <person name="Thomas J."/>
            <person name="Vandecasteele C."/>
            <person name="Vares D."/>
            <person name="Vear F."/>
            <person name="Vautrin S."/>
            <person name="Crespi M."/>
            <person name="Mangin B."/>
            <person name="Burke J.M."/>
            <person name="Salse J."/>
            <person name="Munos S."/>
            <person name="Vincourt P."/>
            <person name="Rieseberg L.H."/>
            <person name="Langlade N.B."/>
        </authorList>
    </citation>
    <scope>NUCLEOTIDE SEQUENCE</scope>
    <source>
        <tissue evidence="2">Leaves</tissue>
    </source>
</reference>
<feature type="chain" id="PRO_5039907695" evidence="1">
    <location>
        <begin position="18"/>
        <end position="71"/>
    </location>
</feature>
<gene>
    <name evidence="2" type="ORF">HanXRQr2_Chr07g0289351</name>
</gene>
<dbReference type="InterPro" id="IPR006912">
    <property type="entry name" value="Harbinger_derived_prot"/>
</dbReference>
<organism evidence="2 3">
    <name type="scientific">Helianthus annuus</name>
    <name type="common">Common sunflower</name>
    <dbReference type="NCBI Taxonomy" id="4232"/>
    <lineage>
        <taxon>Eukaryota</taxon>
        <taxon>Viridiplantae</taxon>
        <taxon>Streptophyta</taxon>
        <taxon>Embryophyta</taxon>
        <taxon>Tracheophyta</taxon>
        <taxon>Spermatophyta</taxon>
        <taxon>Magnoliopsida</taxon>
        <taxon>eudicotyledons</taxon>
        <taxon>Gunneridae</taxon>
        <taxon>Pentapetalae</taxon>
        <taxon>asterids</taxon>
        <taxon>campanulids</taxon>
        <taxon>Asterales</taxon>
        <taxon>Asteraceae</taxon>
        <taxon>Asteroideae</taxon>
        <taxon>Heliantheae alliance</taxon>
        <taxon>Heliantheae</taxon>
        <taxon>Helianthus</taxon>
    </lineage>
</organism>
<evidence type="ECO:0000313" key="3">
    <source>
        <dbReference type="Proteomes" id="UP000215914"/>
    </source>
</evidence>
<feature type="signal peptide" evidence="1">
    <location>
        <begin position="1"/>
        <end position="17"/>
    </location>
</feature>
<name>A0A9K3IJK6_HELAN</name>
<dbReference type="AlphaFoldDB" id="A0A9K3IJK6"/>
<dbReference type="Pfam" id="PF04827">
    <property type="entry name" value="Plant_tran"/>
    <property type="match status" value="1"/>
</dbReference>
<dbReference type="PANTHER" id="PTHR47150">
    <property type="entry name" value="OS12G0169200 PROTEIN"/>
    <property type="match status" value="1"/>
</dbReference>
<accession>A0A9K3IJK6</accession>
<protein>
    <submittedName>
        <fullName evidence="2">Harbinger transposase-derived protein</fullName>
    </submittedName>
</protein>